<evidence type="ECO:0000256" key="9">
    <source>
        <dbReference type="SAM" id="SignalP"/>
    </source>
</evidence>
<evidence type="ECO:0000256" key="4">
    <source>
        <dbReference type="ARBA" id="ARBA00022723"/>
    </source>
</evidence>
<evidence type="ECO:0000259" key="10">
    <source>
        <dbReference type="PROSITE" id="PS51790"/>
    </source>
</evidence>
<feature type="chain" id="PRO_5010264245" description="peptide-methionine (R)-S-oxide reductase" evidence="9">
    <location>
        <begin position="21"/>
        <end position="169"/>
    </location>
</feature>
<feature type="signal peptide" evidence="9">
    <location>
        <begin position="1"/>
        <end position="20"/>
    </location>
</feature>
<evidence type="ECO:0000256" key="5">
    <source>
        <dbReference type="ARBA" id="ARBA00022833"/>
    </source>
</evidence>
<protein>
    <recommendedName>
        <fullName evidence="3">peptide-methionine (R)-S-oxide reductase</fullName>
        <ecNumber evidence="3">1.8.4.12</ecNumber>
    </recommendedName>
</protein>
<dbReference type="GO" id="GO:0006979">
    <property type="term" value="P:response to oxidative stress"/>
    <property type="evidence" value="ECO:0007669"/>
    <property type="project" value="InterPro"/>
</dbReference>
<keyword evidence="5" id="KW-0862">Zinc</keyword>
<reference evidence="11 12" key="1">
    <citation type="submission" date="2016-10" db="EMBL/GenBank/DDBJ databases">
        <authorList>
            <person name="de Groot N.N."/>
        </authorList>
    </citation>
    <scope>NUCLEOTIDE SEQUENCE [LARGE SCALE GENOMIC DNA]</scope>
    <source>
        <strain evidence="11 12">CGMCC 1.6114</strain>
    </source>
</reference>
<dbReference type="Proteomes" id="UP000183209">
    <property type="component" value="Unassembled WGS sequence"/>
</dbReference>
<dbReference type="GO" id="GO:0005737">
    <property type="term" value="C:cytoplasm"/>
    <property type="evidence" value="ECO:0007669"/>
    <property type="project" value="TreeGrafter"/>
</dbReference>
<keyword evidence="9" id="KW-0732">Signal</keyword>
<sequence>MRSLFLAILIALMVSCNSNAQDKDNKKSNQQKSTTKMEQNNQSLEKTDAEWRALLSEEEYRVLRLKGTERPHTGKYNLHFEEGTYKCKGCGTPLFESDMKFESDCGWPSFDKAIEGTITYKKDTSFGMVRTEILCSKCGGHLGHVFNDGPTATGKRYCVNSVSIDFKDQ</sequence>
<evidence type="ECO:0000256" key="6">
    <source>
        <dbReference type="ARBA" id="ARBA00023002"/>
    </source>
</evidence>
<dbReference type="AlphaFoldDB" id="A0A1I6V7S6"/>
<dbReference type="PROSITE" id="PS51790">
    <property type="entry name" value="MSRB"/>
    <property type="match status" value="1"/>
</dbReference>
<dbReference type="PANTHER" id="PTHR10173">
    <property type="entry name" value="METHIONINE SULFOXIDE REDUCTASE"/>
    <property type="match status" value="1"/>
</dbReference>
<comment type="similarity">
    <text evidence="2">Belongs to the MsrB Met sulfoxide reductase family.</text>
</comment>
<feature type="domain" description="MsrB" evidence="10">
    <location>
        <begin position="48"/>
        <end position="169"/>
    </location>
</feature>
<evidence type="ECO:0000256" key="3">
    <source>
        <dbReference type="ARBA" id="ARBA00012499"/>
    </source>
</evidence>
<dbReference type="Pfam" id="PF01641">
    <property type="entry name" value="SelR"/>
    <property type="match status" value="1"/>
</dbReference>
<keyword evidence="6" id="KW-0560">Oxidoreductase</keyword>
<dbReference type="EC" id="1.8.4.12" evidence="3"/>
<keyword evidence="4" id="KW-0479">Metal-binding</keyword>
<dbReference type="InterPro" id="IPR002579">
    <property type="entry name" value="Met_Sox_Rdtase_MsrB_dom"/>
</dbReference>
<proteinExistence type="inferred from homology"/>
<dbReference type="EMBL" id="FPAG01000008">
    <property type="protein sequence ID" value="SFT09783.1"/>
    <property type="molecule type" value="Genomic_DNA"/>
</dbReference>
<evidence type="ECO:0000256" key="1">
    <source>
        <dbReference type="ARBA" id="ARBA00001947"/>
    </source>
</evidence>
<dbReference type="GO" id="GO:0030091">
    <property type="term" value="P:protein repair"/>
    <property type="evidence" value="ECO:0007669"/>
    <property type="project" value="InterPro"/>
</dbReference>
<dbReference type="PROSITE" id="PS51257">
    <property type="entry name" value="PROKAR_LIPOPROTEIN"/>
    <property type="match status" value="1"/>
</dbReference>
<dbReference type="InterPro" id="IPR028427">
    <property type="entry name" value="Met_Sox_Rdtase_MsrB"/>
</dbReference>
<feature type="region of interest" description="Disordered" evidence="8">
    <location>
        <begin position="20"/>
        <end position="48"/>
    </location>
</feature>
<dbReference type="PANTHER" id="PTHR10173:SF52">
    <property type="entry name" value="METHIONINE-R-SULFOXIDE REDUCTASE B1"/>
    <property type="match status" value="1"/>
</dbReference>
<comment type="catalytic activity">
    <reaction evidence="7">
        <text>L-methionyl-[protein] + [thioredoxin]-disulfide + H2O = L-methionyl-(R)-S-oxide-[protein] + [thioredoxin]-dithiol</text>
        <dbReference type="Rhea" id="RHEA:24164"/>
        <dbReference type="Rhea" id="RHEA-COMP:10698"/>
        <dbReference type="Rhea" id="RHEA-COMP:10700"/>
        <dbReference type="Rhea" id="RHEA-COMP:12313"/>
        <dbReference type="Rhea" id="RHEA-COMP:12314"/>
        <dbReference type="ChEBI" id="CHEBI:15377"/>
        <dbReference type="ChEBI" id="CHEBI:16044"/>
        <dbReference type="ChEBI" id="CHEBI:29950"/>
        <dbReference type="ChEBI" id="CHEBI:45764"/>
        <dbReference type="ChEBI" id="CHEBI:50058"/>
        <dbReference type="EC" id="1.8.4.12"/>
    </reaction>
</comment>
<evidence type="ECO:0000256" key="7">
    <source>
        <dbReference type="ARBA" id="ARBA00048488"/>
    </source>
</evidence>
<gene>
    <name evidence="11" type="ORF">SAMN04487906_2932</name>
</gene>
<dbReference type="InterPro" id="IPR011057">
    <property type="entry name" value="Mss4-like_sf"/>
</dbReference>
<evidence type="ECO:0000256" key="2">
    <source>
        <dbReference type="ARBA" id="ARBA00007174"/>
    </source>
</evidence>
<evidence type="ECO:0000313" key="12">
    <source>
        <dbReference type="Proteomes" id="UP000183209"/>
    </source>
</evidence>
<accession>A0A1I6V7S6</accession>
<comment type="cofactor">
    <cofactor evidence="1">
        <name>Zn(2+)</name>
        <dbReference type="ChEBI" id="CHEBI:29105"/>
    </cofactor>
</comment>
<evidence type="ECO:0000313" key="11">
    <source>
        <dbReference type="EMBL" id="SFT09783.1"/>
    </source>
</evidence>
<dbReference type="NCBIfam" id="TIGR00357">
    <property type="entry name" value="peptide-methionine (R)-S-oxide reductase MsrB"/>
    <property type="match status" value="1"/>
</dbReference>
<dbReference type="GO" id="GO:0033743">
    <property type="term" value="F:peptide-methionine (R)-S-oxide reductase activity"/>
    <property type="evidence" value="ECO:0007669"/>
    <property type="project" value="UniProtKB-EC"/>
</dbReference>
<dbReference type="SUPFAM" id="SSF51316">
    <property type="entry name" value="Mss4-like"/>
    <property type="match status" value="1"/>
</dbReference>
<evidence type="ECO:0000256" key="8">
    <source>
        <dbReference type="SAM" id="MobiDB-lite"/>
    </source>
</evidence>
<dbReference type="FunFam" id="2.170.150.20:FF:000001">
    <property type="entry name" value="Peptide methionine sulfoxide reductase MsrB"/>
    <property type="match status" value="1"/>
</dbReference>
<feature type="compositionally biased region" description="Polar residues" evidence="8">
    <location>
        <begin position="34"/>
        <end position="44"/>
    </location>
</feature>
<name>A0A1I6V7S6_9FLAO</name>
<organism evidence="11 12">
    <name type="scientific">Zhouia amylolytica</name>
    <dbReference type="NCBI Taxonomy" id="376730"/>
    <lineage>
        <taxon>Bacteria</taxon>
        <taxon>Pseudomonadati</taxon>
        <taxon>Bacteroidota</taxon>
        <taxon>Flavobacteriia</taxon>
        <taxon>Flavobacteriales</taxon>
        <taxon>Flavobacteriaceae</taxon>
        <taxon>Zhouia</taxon>
    </lineage>
</organism>
<dbReference type="Gene3D" id="2.170.150.20">
    <property type="entry name" value="Peptide methionine sulfoxide reductase"/>
    <property type="match status" value="1"/>
</dbReference>
<dbReference type="GO" id="GO:0046872">
    <property type="term" value="F:metal ion binding"/>
    <property type="evidence" value="ECO:0007669"/>
    <property type="project" value="UniProtKB-KW"/>
</dbReference>